<proteinExistence type="predicted"/>
<dbReference type="EMBL" id="KN837136">
    <property type="protein sequence ID" value="KIJ41511.1"/>
    <property type="molecule type" value="Genomic_DNA"/>
</dbReference>
<dbReference type="AlphaFoldDB" id="A0A0C9VTP4"/>
<dbReference type="HOGENOM" id="CLU_2401089_0_0_1"/>
<accession>A0A0C9VTP4</accession>
<organism evidence="1 2">
    <name type="scientific">Sphaerobolus stellatus (strain SS14)</name>
    <dbReference type="NCBI Taxonomy" id="990650"/>
    <lineage>
        <taxon>Eukaryota</taxon>
        <taxon>Fungi</taxon>
        <taxon>Dikarya</taxon>
        <taxon>Basidiomycota</taxon>
        <taxon>Agaricomycotina</taxon>
        <taxon>Agaricomycetes</taxon>
        <taxon>Phallomycetidae</taxon>
        <taxon>Geastrales</taxon>
        <taxon>Sphaerobolaceae</taxon>
        <taxon>Sphaerobolus</taxon>
    </lineage>
</organism>
<sequence length="93" mass="9590">MLLALPAALLLVEETFLGLAAAAVVVLNFTAGAAKPKNVSSTKSKAAGKASNILVSRKVLETLSKNLGLCIAALTTQASRVNKDKLSVDNLLE</sequence>
<keyword evidence="2" id="KW-1185">Reference proteome</keyword>
<name>A0A0C9VTP4_SPHS4</name>
<protein>
    <submittedName>
        <fullName evidence="1">Uncharacterized protein</fullName>
    </submittedName>
</protein>
<gene>
    <name evidence="1" type="ORF">M422DRAFT_255419</name>
</gene>
<evidence type="ECO:0000313" key="2">
    <source>
        <dbReference type="Proteomes" id="UP000054279"/>
    </source>
</evidence>
<evidence type="ECO:0000313" key="1">
    <source>
        <dbReference type="EMBL" id="KIJ41511.1"/>
    </source>
</evidence>
<reference evidence="1 2" key="1">
    <citation type="submission" date="2014-06" db="EMBL/GenBank/DDBJ databases">
        <title>Evolutionary Origins and Diversification of the Mycorrhizal Mutualists.</title>
        <authorList>
            <consortium name="DOE Joint Genome Institute"/>
            <consortium name="Mycorrhizal Genomics Consortium"/>
            <person name="Kohler A."/>
            <person name="Kuo A."/>
            <person name="Nagy L.G."/>
            <person name="Floudas D."/>
            <person name="Copeland A."/>
            <person name="Barry K.W."/>
            <person name="Cichocki N."/>
            <person name="Veneault-Fourrey C."/>
            <person name="LaButti K."/>
            <person name="Lindquist E.A."/>
            <person name="Lipzen A."/>
            <person name="Lundell T."/>
            <person name="Morin E."/>
            <person name="Murat C."/>
            <person name="Riley R."/>
            <person name="Ohm R."/>
            <person name="Sun H."/>
            <person name="Tunlid A."/>
            <person name="Henrissat B."/>
            <person name="Grigoriev I.V."/>
            <person name="Hibbett D.S."/>
            <person name="Martin F."/>
        </authorList>
    </citation>
    <scope>NUCLEOTIDE SEQUENCE [LARGE SCALE GENOMIC DNA]</scope>
    <source>
        <strain evidence="1 2">SS14</strain>
    </source>
</reference>
<dbReference type="Proteomes" id="UP000054279">
    <property type="component" value="Unassembled WGS sequence"/>
</dbReference>